<keyword evidence="3" id="KW-0969">Cilium</keyword>
<comment type="subcellular location">
    <subcellularLocation>
        <location evidence="3">Cytoplasm</location>
        <location evidence="3">Cytoskeleton</location>
        <location evidence="3">Cilium axoneme</location>
    </subcellularLocation>
</comment>
<gene>
    <name evidence="7" type="primary">LOC117571398</name>
</gene>
<dbReference type="RefSeq" id="XP_034109411.1">
    <property type="nucleotide sequence ID" value="XM_034253520.2"/>
</dbReference>
<evidence type="ECO:0000256" key="1">
    <source>
        <dbReference type="ARBA" id="ARBA00007209"/>
    </source>
</evidence>
<keyword evidence="3" id="KW-0282">Flagellum</keyword>
<dbReference type="Pfam" id="PF03148">
    <property type="entry name" value="Tektin"/>
    <property type="match status" value="1"/>
</dbReference>
<dbReference type="PANTHER" id="PTHR19960">
    <property type="entry name" value="TEKTIN"/>
    <property type="match status" value="1"/>
</dbReference>
<proteinExistence type="inferred from homology"/>
<dbReference type="GO" id="GO:0015630">
    <property type="term" value="C:microtubule cytoskeleton"/>
    <property type="evidence" value="ECO:0007669"/>
    <property type="project" value="UniProtKB-UniRule"/>
</dbReference>
<evidence type="ECO:0000256" key="4">
    <source>
        <dbReference type="SAM" id="Coils"/>
    </source>
</evidence>
<keyword evidence="4" id="KW-0175">Coiled coil</keyword>
<dbReference type="InterPro" id="IPR000435">
    <property type="entry name" value="Tektins"/>
</dbReference>
<feature type="coiled-coil region" evidence="4">
    <location>
        <begin position="287"/>
        <end position="321"/>
    </location>
</feature>
<dbReference type="Proteomes" id="UP000515160">
    <property type="component" value="Chromosome 3"/>
</dbReference>
<dbReference type="GeneID" id="117571398"/>
<organism evidence="6 7">
    <name type="scientific">Drosophila albomicans</name>
    <name type="common">Fruit fly</name>
    <dbReference type="NCBI Taxonomy" id="7291"/>
    <lineage>
        <taxon>Eukaryota</taxon>
        <taxon>Metazoa</taxon>
        <taxon>Ecdysozoa</taxon>
        <taxon>Arthropoda</taxon>
        <taxon>Hexapoda</taxon>
        <taxon>Insecta</taxon>
        <taxon>Pterygota</taxon>
        <taxon>Neoptera</taxon>
        <taxon>Endopterygota</taxon>
        <taxon>Diptera</taxon>
        <taxon>Brachycera</taxon>
        <taxon>Muscomorpha</taxon>
        <taxon>Ephydroidea</taxon>
        <taxon>Drosophilidae</taxon>
        <taxon>Drosophila</taxon>
    </lineage>
</organism>
<dbReference type="OrthoDB" id="440745at2759"/>
<feature type="region of interest" description="Disordered" evidence="5">
    <location>
        <begin position="188"/>
        <end position="215"/>
    </location>
</feature>
<reference evidence="7" key="1">
    <citation type="submission" date="2025-08" db="UniProtKB">
        <authorList>
            <consortium name="RefSeq"/>
        </authorList>
    </citation>
    <scope>IDENTIFICATION</scope>
    <source>
        <strain evidence="7">15112-1751.03</strain>
        <tissue evidence="7">Whole Adult</tissue>
    </source>
</reference>
<evidence type="ECO:0000313" key="7">
    <source>
        <dbReference type="RefSeq" id="XP_034109411.1"/>
    </source>
</evidence>
<evidence type="ECO:0000256" key="2">
    <source>
        <dbReference type="ARBA" id="ARBA00022490"/>
    </source>
</evidence>
<keyword evidence="2" id="KW-0963">Cytoplasm</keyword>
<dbReference type="GO" id="GO:0060294">
    <property type="term" value="P:cilium movement involved in cell motility"/>
    <property type="evidence" value="ECO:0007669"/>
    <property type="project" value="UniProtKB-UniRule"/>
</dbReference>
<name>A0A6P8X014_DROAB</name>
<dbReference type="AlphaFoldDB" id="A0A6P8X014"/>
<feature type="coiled-coil region" evidence="4">
    <location>
        <begin position="79"/>
        <end position="106"/>
    </location>
</feature>
<evidence type="ECO:0000313" key="6">
    <source>
        <dbReference type="Proteomes" id="UP000515160"/>
    </source>
</evidence>
<keyword evidence="3" id="KW-0966">Cell projection</keyword>
<dbReference type="PRINTS" id="PR00511">
    <property type="entry name" value="TEKTIN"/>
</dbReference>
<accession>A0A6P8X014</accession>
<dbReference type="GO" id="GO:0060271">
    <property type="term" value="P:cilium assembly"/>
    <property type="evidence" value="ECO:0007669"/>
    <property type="project" value="UniProtKB-UniRule"/>
</dbReference>
<dbReference type="InterPro" id="IPR048256">
    <property type="entry name" value="Tektin-like"/>
</dbReference>
<dbReference type="GO" id="GO:0005634">
    <property type="term" value="C:nucleus"/>
    <property type="evidence" value="ECO:0007669"/>
    <property type="project" value="TreeGrafter"/>
</dbReference>
<evidence type="ECO:0000256" key="3">
    <source>
        <dbReference type="RuleBase" id="RU367040"/>
    </source>
</evidence>
<protein>
    <recommendedName>
        <fullName evidence="3">Tektin</fullName>
    </recommendedName>
</protein>
<sequence>MASQSVVTMEKPMAHISLTDWNARVARLGNVADARCADTFTIRNTSRTLINETRIESTWANKESNDALTDRIDELEFWRKIIAKTFERLENEIESLKQEKIKTERVLDTLGAPIALIGETLSKRDCRLGAELTYDEPDTEIKNELYVLENNQRLLSDRCRNAWEKLNRLQDVSEKIRMEIEGKVEAKNTDSKQLALDRSSTKISYKPDSQRNPQNASTYEAWLENAKNIKQLAENELADTAVIRESLFVCREKARSILNAQQERTEYSLRKRIFETKRARNELEWQKVKMKEEMERAVCSMDNLEAVLREKSADLKLAETRLENRALRRGRELCLDYAQAILHQEVEKLREMQRCLREKLEESQANYNLLTSHAQKVDIDLENKSQSLNADTRALELRLRLKEEEIGMMAFNPSAHTDRNIELLHMENIPK</sequence>
<dbReference type="GO" id="GO:0005930">
    <property type="term" value="C:axoneme"/>
    <property type="evidence" value="ECO:0007669"/>
    <property type="project" value="UniProtKB-SubCell"/>
</dbReference>
<comment type="similarity">
    <text evidence="1 3">Belongs to the tektin family.</text>
</comment>
<evidence type="ECO:0000256" key="5">
    <source>
        <dbReference type="SAM" id="MobiDB-lite"/>
    </source>
</evidence>
<dbReference type="PANTHER" id="PTHR19960:SF7">
    <property type="entry name" value="TEKTIN"/>
    <property type="match status" value="1"/>
</dbReference>
<keyword evidence="6" id="KW-1185">Reference proteome</keyword>